<feature type="region of interest" description="Disordered" evidence="1">
    <location>
        <begin position="71"/>
        <end position="95"/>
    </location>
</feature>
<comment type="caution">
    <text evidence="2">The sequence shown here is derived from an EMBL/GenBank/DDBJ whole genome shotgun (WGS) entry which is preliminary data.</text>
</comment>
<evidence type="ECO:0000313" key="3">
    <source>
        <dbReference type="Proteomes" id="UP001529510"/>
    </source>
</evidence>
<evidence type="ECO:0000313" key="2">
    <source>
        <dbReference type="EMBL" id="KAL0149565.1"/>
    </source>
</evidence>
<accession>A0ABD0MKS8</accession>
<sequence length="240" mass="26916">MEITQDLGKSWPDAALGACFLLGLDDEMIRCVLPVCNYPLIELINLILYLNCSDFEVEEIEDKFQSQHPAPSEAHCVAPAHPTPPTARTACPKQKPLKHPELHLHSQPRVRRLSSSQACWPQLSQACWPPQSSRPGWSPPQSSQARKPRRPLSHDSLYYLPHHGSLSPLPCRGLLSSVLHHGLLSSLTRPGGLLCLLLVLAFRKLNVVEGPNQAVHRRKPTNITEFKWFCIKEWAKTPTC</sequence>
<name>A0ABD0MKS8_CIRMR</name>
<evidence type="ECO:0000256" key="1">
    <source>
        <dbReference type="SAM" id="MobiDB-lite"/>
    </source>
</evidence>
<organism evidence="2 3">
    <name type="scientific">Cirrhinus mrigala</name>
    <name type="common">Mrigala</name>
    <dbReference type="NCBI Taxonomy" id="683832"/>
    <lineage>
        <taxon>Eukaryota</taxon>
        <taxon>Metazoa</taxon>
        <taxon>Chordata</taxon>
        <taxon>Craniata</taxon>
        <taxon>Vertebrata</taxon>
        <taxon>Euteleostomi</taxon>
        <taxon>Actinopterygii</taxon>
        <taxon>Neopterygii</taxon>
        <taxon>Teleostei</taxon>
        <taxon>Ostariophysi</taxon>
        <taxon>Cypriniformes</taxon>
        <taxon>Cyprinidae</taxon>
        <taxon>Labeoninae</taxon>
        <taxon>Labeonini</taxon>
        <taxon>Cirrhinus</taxon>
    </lineage>
</organism>
<dbReference type="EMBL" id="JAMKFB020000399">
    <property type="protein sequence ID" value="KAL0149565.1"/>
    <property type="molecule type" value="Genomic_DNA"/>
</dbReference>
<keyword evidence="3" id="KW-1185">Reference proteome</keyword>
<dbReference type="Proteomes" id="UP001529510">
    <property type="component" value="Unassembled WGS sequence"/>
</dbReference>
<gene>
    <name evidence="2" type="ORF">M9458_055092</name>
</gene>
<dbReference type="AlphaFoldDB" id="A0ABD0MKS8"/>
<proteinExistence type="predicted"/>
<reference evidence="2 3" key="1">
    <citation type="submission" date="2024-05" db="EMBL/GenBank/DDBJ databases">
        <title>Genome sequencing and assembly of Indian major carp, Cirrhinus mrigala (Hamilton, 1822).</title>
        <authorList>
            <person name="Mohindra V."/>
            <person name="Chowdhury L.M."/>
            <person name="Lal K."/>
            <person name="Jena J.K."/>
        </authorList>
    </citation>
    <scope>NUCLEOTIDE SEQUENCE [LARGE SCALE GENOMIC DNA]</scope>
    <source>
        <strain evidence="2">CM1030</strain>
        <tissue evidence="2">Blood</tissue>
    </source>
</reference>
<feature type="region of interest" description="Disordered" evidence="1">
    <location>
        <begin position="129"/>
        <end position="150"/>
    </location>
</feature>
<feature type="compositionally biased region" description="Polar residues" evidence="1">
    <location>
        <begin position="129"/>
        <end position="145"/>
    </location>
</feature>
<feature type="compositionally biased region" description="Low complexity" evidence="1">
    <location>
        <begin position="74"/>
        <end position="92"/>
    </location>
</feature>
<protein>
    <submittedName>
        <fullName evidence="2">Uncharacterized protein</fullName>
    </submittedName>
</protein>